<organism evidence="2 4">
    <name type="scientific">Modestobacter muralis</name>
    <dbReference type="NCBI Taxonomy" id="1608614"/>
    <lineage>
        <taxon>Bacteria</taxon>
        <taxon>Bacillati</taxon>
        <taxon>Actinomycetota</taxon>
        <taxon>Actinomycetes</taxon>
        <taxon>Geodermatophilales</taxon>
        <taxon>Geodermatophilaceae</taxon>
        <taxon>Modestobacter</taxon>
    </lineage>
</organism>
<dbReference type="SUPFAM" id="SSF63411">
    <property type="entry name" value="LuxS/MPP-like metallohydrolase"/>
    <property type="match status" value="2"/>
</dbReference>
<dbReference type="EMBL" id="JAAGWH010000049">
    <property type="protein sequence ID" value="NEK95650.1"/>
    <property type="molecule type" value="Genomic_DNA"/>
</dbReference>
<reference evidence="2 4" key="2">
    <citation type="submission" date="2020-02" db="EMBL/GenBank/DDBJ databases">
        <title>The WGS of Modestobacter muralis DSM 100205.</title>
        <authorList>
            <person name="Jiang Z."/>
        </authorList>
    </citation>
    <scope>NUCLEOTIDE SEQUENCE [LARGE SCALE GENOMIC DNA]</scope>
    <source>
        <strain evidence="2 4">DSM 100205</strain>
    </source>
</reference>
<reference evidence="1 3" key="1">
    <citation type="submission" date="2020-01" db="EMBL/GenBank/DDBJ databases">
        <title>the WGS Modestobacter muralis CPCC 204518.</title>
        <authorList>
            <person name="Jiang Z."/>
        </authorList>
    </citation>
    <scope>NUCLEOTIDE SEQUENCE [LARGE SCALE GENOMIC DNA]</scope>
    <source>
        <strain evidence="1 3">DSM 100205</strain>
    </source>
</reference>
<dbReference type="Proteomes" id="UP000468828">
    <property type="component" value="Unassembled WGS sequence"/>
</dbReference>
<evidence type="ECO:0000313" key="1">
    <source>
        <dbReference type="EMBL" id="NEK95650.1"/>
    </source>
</evidence>
<accession>A0A6P0H9J2</accession>
<dbReference type="GO" id="GO:0046872">
    <property type="term" value="F:metal ion binding"/>
    <property type="evidence" value="ECO:0007669"/>
    <property type="project" value="InterPro"/>
</dbReference>
<dbReference type="AlphaFoldDB" id="A0A6P0H9J2"/>
<comment type="caution">
    <text evidence="2">The sequence shown here is derived from an EMBL/GenBank/DDBJ whole genome shotgun (WGS) entry which is preliminary data.</text>
</comment>
<dbReference type="EMBL" id="JAAGWB010000051">
    <property type="protein sequence ID" value="NEN52538.1"/>
    <property type="molecule type" value="Genomic_DNA"/>
</dbReference>
<keyword evidence="3" id="KW-1185">Reference proteome</keyword>
<name>A0A6P0H9J2_9ACTN</name>
<dbReference type="InterPro" id="IPR011249">
    <property type="entry name" value="Metalloenz_LuxS/M16"/>
</dbReference>
<evidence type="ECO:0000313" key="2">
    <source>
        <dbReference type="EMBL" id="NEN52538.1"/>
    </source>
</evidence>
<protein>
    <submittedName>
        <fullName evidence="2">Insulinase family protein</fullName>
    </submittedName>
</protein>
<evidence type="ECO:0000313" key="4">
    <source>
        <dbReference type="Proteomes" id="UP000471152"/>
    </source>
</evidence>
<proteinExistence type="predicted"/>
<gene>
    <name evidence="2" type="ORF">G3R41_16615</name>
    <name evidence="1" type="ORF">GCU67_15965</name>
</gene>
<evidence type="ECO:0000313" key="3">
    <source>
        <dbReference type="Proteomes" id="UP000468828"/>
    </source>
</evidence>
<dbReference type="RefSeq" id="WP_163612201.1">
    <property type="nucleotide sequence ID" value="NZ_JAAGWB010000051.1"/>
</dbReference>
<dbReference type="Gene3D" id="3.30.830.10">
    <property type="entry name" value="Metalloenzyme, LuxS/M16 peptidase-like"/>
    <property type="match status" value="2"/>
</dbReference>
<dbReference type="Proteomes" id="UP000471152">
    <property type="component" value="Unassembled WGS sequence"/>
</dbReference>
<sequence>MQPSRIDGVPVLLTDGPPPFTAGLVFGVGRRDESFVHGGITHLVEHLAMAAVGRTVVDANASVDLTTTEFTAAGTPDQVAAFLESVCRALADLPVDRLAVEADVLRAEGGSVAPPGVAVLLGELYGATTFGLAAAPEPALRSLTGDDVRAWAARWFVRQNAALWVSGPGVGAIRLPLADGPAPVREAARSLPVSSPAWTGSPLDDRITLGALVTDEPALSATLEVLRLRVEEELRHRRGIAYAVGTEQVAIGPDRTFVALSTDVRDGQASVAAEVLWRQVQRLAGEGPDQGEIDHQRSVLAESVADPRWSVAEARSLARAAVRGLPPVTTADLLRDAAALTPQALQECARRLRAAALLSVPEESAPAGLQQVPAWSTELVDGVEHRPGRRSGAPDGARLVVGDTGVSVVLGTDEQVTVRWTDAVGLVREGPDELRLYGRDGFAVPLVAADWRDGAAVLARASAEVPAGLQVTADQEGGGVLLLLAPPYRVREAVGMTRTDAVIVTNERWTGIVVDDEQAASDRAVELAGVAGRRTVALLLRQGHADVDYVLLRAGVEVDRHRWGGAPGDAALLAELTDVPEEVLAGVLAADGTPDEVVARVVTALGLPGEVVDLLAGRDVATVERVAGRGALAGFRSAMRGDSAPPPGSGNWADRWFALSNSRPGWYRAANAVSAVALAVLTVRLLTVDGELTGWRIAGAVVCAGLLFSSLRDVRRAPAVARDGGHPAR</sequence>